<dbReference type="Proteomes" id="UP000626844">
    <property type="component" value="Unassembled WGS sequence"/>
</dbReference>
<proteinExistence type="predicted"/>
<dbReference type="RefSeq" id="WP_191158848.1">
    <property type="nucleotide sequence ID" value="NZ_JACXAI010000016.1"/>
</dbReference>
<name>A0A926RXR4_9BACI</name>
<dbReference type="AlphaFoldDB" id="A0A926RXR4"/>
<evidence type="ECO:0000313" key="2">
    <source>
        <dbReference type="Proteomes" id="UP000626844"/>
    </source>
</evidence>
<evidence type="ECO:0000313" key="1">
    <source>
        <dbReference type="EMBL" id="MBD1381256.1"/>
    </source>
</evidence>
<organism evidence="1 2">
    <name type="scientific">Metabacillus arenae</name>
    <dbReference type="NCBI Taxonomy" id="2771434"/>
    <lineage>
        <taxon>Bacteria</taxon>
        <taxon>Bacillati</taxon>
        <taxon>Bacillota</taxon>
        <taxon>Bacilli</taxon>
        <taxon>Bacillales</taxon>
        <taxon>Bacillaceae</taxon>
        <taxon>Metabacillus</taxon>
    </lineage>
</organism>
<keyword evidence="2" id="KW-1185">Reference proteome</keyword>
<accession>A0A926RXR4</accession>
<dbReference type="EMBL" id="JACXAI010000016">
    <property type="protein sequence ID" value="MBD1381256.1"/>
    <property type="molecule type" value="Genomic_DNA"/>
</dbReference>
<sequence>MNRTITSIFSAGLGAAVYHFASQNRWMKNKPMKKARKRIMRMF</sequence>
<comment type="caution">
    <text evidence="1">The sequence shown here is derived from an EMBL/GenBank/DDBJ whole genome shotgun (WGS) entry which is preliminary data.</text>
</comment>
<gene>
    <name evidence="1" type="ORF">IC621_13535</name>
</gene>
<reference evidence="1" key="1">
    <citation type="submission" date="2020-09" db="EMBL/GenBank/DDBJ databases">
        <title>A novel bacterium of genus Bacillus, isolated from South China Sea.</title>
        <authorList>
            <person name="Huang H."/>
            <person name="Mo K."/>
            <person name="Hu Y."/>
        </authorList>
    </citation>
    <scope>NUCLEOTIDE SEQUENCE</scope>
    <source>
        <strain evidence="1">IB182487</strain>
    </source>
</reference>
<dbReference type="Pfam" id="PF13056">
    <property type="entry name" value="DUF3918"/>
    <property type="match status" value="1"/>
</dbReference>
<protein>
    <submittedName>
        <fullName evidence="1">YrzQ family protein</fullName>
    </submittedName>
</protein>
<dbReference type="InterPro" id="IPR025029">
    <property type="entry name" value="DUF3918"/>
</dbReference>